<keyword evidence="3" id="KW-1185">Reference proteome</keyword>
<dbReference type="SUPFAM" id="SSF101386">
    <property type="entry name" value="all-alpha NTP pyrophosphatases"/>
    <property type="match status" value="1"/>
</dbReference>
<protein>
    <recommendedName>
        <fullName evidence="4">HAD family hydrolase</fullName>
    </recommendedName>
</protein>
<evidence type="ECO:0000313" key="3">
    <source>
        <dbReference type="Proteomes" id="UP000197208"/>
    </source>
</evidence>
<comment type="caution">
    <text evidence="2">The sequence shown here is derived from an EMBL/GenBank/DDBJ whole genome shotgun (WGS) entry which is preliminary data.</text>
</comment>
<reference evidence="2 3" key="1">
    <citation type="submission" date="2017-05" db="EMBL/GenBank/DDBJ databases">
        <title>De novo genome assembly of Deniococcus indicus strain DR1.</title>
        <authorList>
            <person name="Chauhan D."/>
            <person name="Yennamalli R.M."/>
            <person name="Priyadarshini R."/>
        </authorList>
    </citation>
    <scope>NUCLEOTIDE SEQUENCE [LARGE SCALE GENOMIC DNA]</scope>
    <source>
        <strain evidence="2 3">DR1</strain>
    </source>
</reference>
<gene>
    <name evidence="2" type="ORF">CBQ26_01170</name>
</gene>
<dbReference type="AlphaFoldDB" id="A0A246BT57"/>
<dbReference type="RefSeq" id="WP_088246775.1">
    <property type="nucleotide sequence ID" value="NZ_BNAM01000027.1"/>
</dbReference>
<feature type="region of interest" description="Disordered" evidence="1">
    <location>
        <begin position="1"/>
        <end position="31"/>
    </location>
</feature>
<evidence type="ECO:0008006" key="4">
    <source>
        <dbReference type="Google" id="ProtNLM"/>
    </source>
</evidence>
<dbReference type="Proteomes" id="UP000197208">
    <property type="component" value="Unassembled WGS sequence"/>
</dbReference>
<dbReference type="InterPro" id="IPR021130">
    <property type="entry name" value="PRib-ATP_PPHydrolase-like"/>
</dbReference>
<accession>A0A246BT57</accession>
<name>A0A246BT57_9DEIO</name>
<dbReference type="Gene3D" id="1.10.3420.10">
    <property type="entry name" value="putative ntp pyrophosphohydrolase like domain"/>
    <property type="match status" value="1"/>
</dbReference>
<evidence type="ECO:0000313" key="2">
    <source>
        <dbReference type="EMBL" id="OWL98855.1"/>
    </source>
</evidence>
<organism evidence="2 3">
    <name type="scientific">Deinococcus indicus</name>
    <dbReference type="NCBI Taxonomy" id="223556"/>
    <lineage>
        <taxon>Bacteria</taxon>
        <taxon>Thermotogati</taxon>
        <taxon>Deinococcota</taxon>
        <taxon>Deinococci</taxon>
        <taxon>Deinococcales</taxon>
        <taxon>Deinococcaceae</taxon>
        <taxon>Deinococcus</taxon>
    </lineage>
</organism>
<proteinExistence type="predicted"/>
<sequence>MTVPADHPAPDTSAPAQPAAAQPAAAPTSNARHLRAFHDAIGEDCRDTPTVPDRDLLALRRTLIQEEAAEVDAEFRALAARLDAGEPVAATDLTALAHELADLLYVTYGAFDRLGLDADAVFAEVHRANLTKASGPRRADGKILKPEGWQPADVRSVIERAAGSRK</sequence>
<evidence type="ECO:0000256" key="1">
    <source>
        <dbReference type="SAM" id="MobiDB-lite"/>
    </source>
</evidence>
<dbReference type="OrthoDB" id="9810101at2"/>
<dbReference type="InterPro" id="IPR023292">
    <property type="entry name" value="NTP_PyroPHydrolase-like_dom_sf"/>
</dbReference>
<dbReference type="Pfam" id="PF01503">
    <property type="entry name" value="PRA-PH"/>
    <property type="match status" value="1"/>
</dbReference>
<dbReference type="EMBL" id="NHMK01000004">
    <property type="protein sequence ID" value="OWL98855.1"/>
    <property type="molecule type" value="Genomic_DNA"/>
</dbReference>
<feature type="compositionally biased region" description="Low complexity" evidence="1">
    <location>
        <begin position="10"/>
        <end position="31"/>
    </location>
</feature>